<comment type="similarity">
    <text evidence="1 4 5">Belongs to the PCNA family.</text>
</comment>
<comment type="function">
    <text evidence="4">Sliding clamp subunit that acts as a moving platform for DNA processing. Responsible for tethering the catalytic subunit of DNA polymerase and other proteins to DNA during high-speed replication.</text>
</comment>
<comment type="subunit">
    <text evidence="4">Homotrimer. The subunits circularize to form a toroid; DNA passes through its center. Replication factor C (RFC) is required to load the toroid on the DNA.</text>
</comment>
<dbReference type="InterPro" id="IPR046938">
    <property type="entry name" value="DNA_clamp_sf"/>
</dbReference>
<keyword evidence="10" id="KW-1185">Reference proteome</keyword>
<protein>
    <recommendedName>
        <fullName evidence="4">DNA polymerase sliding clamp</fullName>
    </recommendedName>
    <alternativeName>
        <fullName evidence="4">Proliferating cell nuclear antigen homolog</fullName>
        <shortName evidence="4">PCNA</shortName>
    </alternativeName>
</protein>
<dbReference type="Pfam" id="PF00705">
    <property type="entry name" value="PCNA_N"/>
    <property type="match status" value="1"/>
</dbReference>
<dbReference type="GO" id="GO:0006272">
    <property type="term" value="P:leading strand elongation"/>
    <property type="evidence" value="ECO:0007669"/>
    <property type="project" value="TreeGrafter"/>
</dbReference>
<dbReference type="NCBIfam" id="NF002221">
    <property type="entry name" value="PRK01115.1-4"/>
    <property type="match status" value="1"/>
</dbReference>
<dbReference type="Proteomes" id="UP000008386">
    <property type="component" value="Chromosome"/>
</dbReference>
<evidence type="ECO:0000313" key="9">
    <source>
        <dbReference type="EMBL" id="AEH24703.1"/>
    </source>
</evidence>
<dbReference type="GO" id="GO:0030337">
    <property type="term" value="F:DNA polymerase processivity factor activity"/>
    <property type="evidence" value="ECO:0007669"/>
    <property type="project" value="UniProtKB-UniRule"/>
</dbReference>
<dbReference type="SUPFAM" id="SSF55979">
    <property type="entry name" value="DNA clamp"/>
    <property type="match status" value="2"/>
</dbReference>
<dbReference type="GO" id="GO:0042802">
    <property type="term" value="F:identical protein binding"/>
    <property type="evidence" value="ECO:0007669"/>
    <property type="project" value="UniProtKB-ARBA"/>
</dbReference>
<dbReference type="PANTHER" id="PTHR11352">
    <property type="entry name" value="PROLIFERATING CELL NUCLEAR ANTIGEN"/>
    <property type="match status" value="1"/>
</dbReference>
<dbReference type="Gene3D" id="3.70.10.10">
    <property type="match status" value="1"/>
</dbReference>
<dbReference type="PROSITE" id="PS01251">
    <property type="entry name" value="PCNA_1"/>
    <property type="match status" value="1"/>
</dbReference>
<dbReference type="STRING" id="529709.PYCH_10200"/>
<dbReference type="InterPro" id="IPR022659">
    <property type="entry name" value="Pr_cel_nuc_antig_CS"/>
</dbReference>
<dbReference type="PANTHER" id="PTHR11352:SF0">
    <property type="entry name" value="PROLIFERATING CELL NUCLEAR ANTIGEN"/>
    <property type="match status" value="1"/>
</dbReference>
<dbReference type="FunFam" id="3.70.10.10:FF:000038">
    <property type="entry name" value="DNA polymerase sliding clamp 1"/>
    <property type="match status" value="1"/>
</dbReference>
<dbReference type="AlphaFoldDB" id="F8AEM3"/>
<evidence type="ECO:0000259" key="8">
    <source>
        <dbReference type="Pfam" id="PF02747"/>
    </source>
</evidence>
<evidence type="ECO:0000259" key="7">
    <source>
        <dbReference type="Pfam" id="PF00705"/>
    </source>
</evidence>
<dbReference type="GO" id="GO:0006275">
    <property type="term" value="P:regulation of DNA replication"/>
    <property type="evidence" value="ECO:0007669"/>
    <property type="project" value="UniProtKB-UniRule"/>
</dbReference>
<dbReference type="GO" id="GO:0003677">
    <property type="term" value="F:DNA binding"/>
    <property type="evidence" value="ECO:0007669"/>
    <property type="project" value="UniProtKB-UniRule"/>
</dbReference>
<feature type="domain" description="Proliferating cell nuclear antigen PCNA N-terminal" evidence="7">
    <location>
        <begin position="5"/>
        <end position="99"/>
    </location>
</feature>
<accession>F8AEM3</accession>
<dbReference type="HOGENOM" id="CLU_043978_1_1_2"/>
<gene>
    <name evidence="4" type="primary">pcn</name>
    <name evidence="9" type="ordered locus">PYCH_10200</name>
</gene>
<reference evidence="9 10" key="1">
    <citation type="journal article" date="2011" name="J. Bacteriol.">
        <title>Complete genome sequence of the obligate piezophilic hyperthermophilic archaeon Pyrococcus yayanosii CH1.</title>
        <authorList>
            <person name="Jun X."/>
            <person name="Lupeng L."/>
            <person name="Minjuan X."/>
            <person name="Oger P."/>
            <person name="Fengping W."/>
            <person name="Jebbar M."/>
            <person name="Xiang X."/>
        </authorList>
    </citation>
    <scope>NUCLEOTIDE SEQUENCE [LARGE SCALE GENOMIC DNA]</scope>
    <source>
        <strain evidence="10">CH1 / JCM 16557</strain>
    </source>
</reference>
<name>F8AEM3_PYRYC</name>
<evidence type="ECO:0000256" key="5">
    <source>
        <dbReference type="RuleBase" id="RU003671"/>
    </source>
</evidence>
<sequence length="251" mass="28251">MSMPFEIVFDGAKEFAQLIDTASQLIDEAAFKITEEGISMRAMDPSRVVLIDLNLPASIFSKYEVEGEETIGVNMDHLKKILKRGKAKDTLILKKGEENFLEVTLQGTATRTFRLPLIDVEELELELPELPFTAKVVVLGEVLKEAVKDASLVSDSLKFIATESEFIMRAEGETQEVEIRLTLEDEGLLDLEVQEETKSAYGVSYLADMVKGISKADEVTIRFGNEMPMQMEYYIRDEGRLTFLLAPRVEE</sequence>
<evidence type="ECO:0000313" key="10">
    <source>
        <dbReference type="Proteomes" id="UP000008386"/>
    </source>
</evidence>
<feature type="domain" description="Proliferating cell nuclear antigen PCNA C-terminal" evidence="8">
    <location>
        <begin position="128"/>
        <end position="247"/>
    </location>
</feature>
<proteinExistence type="inferred from homology"/>
<evidence type="ECO:0000256" key="6">
    <source>
        <dbReference type="RuleBase" id="RU003673"/>
    </source>
</evidence>
<evidence type="ECO:0000256" key="1">
    <source>
        <dbReference type="ARBA" id="ARBA00010462"/>
    </source>
</evidence>
<dbReference type="eggNOG" id="arCOG00488">
    <property type="taxonomic scope" value="Archaea"/>
</dbReference>
<evidence type="ECO:0000256" key="3">
    <source>
        <dbReference type="ARBA" id="ARBA00023125"/>
    </source>
</evidence>
<evidence type="ECO:0000256" key="2">
    <source>
        <dbReference type="ARBA" id="ARBA00022705"/>
    </source>
</evidence>
<organism evidence="9 10">
    <name type="scientific">Pyrococcus yayanosii (strain CH1 / JCM 16557)</name>
    <dbReference type="NCBI Taxonomy" id="529709"/>
    <lineage>
        <taxon>Archaea</taxon>
        <taxon>Methanobacteriati</taxon>
        <taxon>Methanobacteriota</taxon>
        <taxon>Thermococci</taxon>
        <taxon>Thermococcales</taxon>
        <taxon>Thermococcaceae</taxon>
        <taxon>Pyrococcus</taxon>
    </lineage>
</organism>
<dbReference type="InterPro" id="IPR022649">
    <property type="entry name" value="Pr_cel_nuc_antig_C"/>
</dbReference>
<keyword evidence="2 4" id="KW-0235">DNA replication</keyword>
<dbReference type="EMBL" id="CP002779">
    <property type="protein sequence ID" value="AEH24703.1"/>
    <property type="molecule type" value="Genomic_DNA"/>
</dbReference>
<comment type="function">
    <text evidence="6">Sliding clamp subunit. Responsible for tethering the catalytic subunit of DNA polymerase to DNA during high-speed replication.</text>
</comment>
<dbReference type="Pfam" id="PF02747">
    <property type="entry name" value="PCNA_C"/>
    <property type="match status" value="1"/>
</dbReference>
<dbReference type="KEGG" id="pya:PYCH_10200"/>
<dbReference type="PRINTS" id="PR00339">
    <property type="entry name" value="PCNACYCLIN"/>
</dbReference>
<evidence type="ECO:0000256" key="4">
    <source>
        <dbReference type="HAMAP-Rule" id="MF_00317"/>
    </source>
</evidence>
<dbReference type="HAMAP" id="MF_00317">
    <property type="entry name" value="DNApol_clamp_arch"/>
    <property type="match status" value="1"/>
</dbReference>
<dbReference type="InterPro" id="IPR022648">
    <property type="entry name" value="Pr_cel_nuc_antig_N"/>
</dbReference>
<keyword evidence="3 4" id="KW-0238">DNA-binding</keyword>
<dbReference type="NCBIfam" id="NF002219">
    <property type="entry name" value="PRK01115.1-2"/>
    <property type="match status" value="1"/>
</dbReference>
<dbReference type="NCBIfam" id="TIGR00590">
    <property type="entry name" value="pcna"/>
    <property type="match status" value="1"/>
</dbReference>
<dbReference type="CDD" id="cd00577">
    <property type="entry name" value="PCNA"/>
    <property type="match status" value="1"/>
</dbReference>
<dbReference type="InterPro" id="IPR000730">
    <property type="entry name" value="Pr_cel_nuc_antig"/>
</dbReference>